<dbReference type="KEGG" id="hyf:DTO96_100651"/>
<dbReference type="EMBL" id="CP031124">
    <property type="protein sequence ID" value="AXF84935.1"/>
    <property type="molecule type" value="Genomic_DNA"/>
</dbReference>
<keyword evidence="3 5" id="KW-1133">Transmembrane helix</keyword>
<dbReference type="GO" id="GO:0043953">
    <property type="term" value="P:protein transport by the Tat complex"/>
    <property type="evidence" value="ECO:0007669"/>
    <property type="project" value="UniProtKB-UniRule"/>
</dbReference>
<feature type="transmembrane region" description="Helical" evidence="5">
    <location>
        <begin position="230"/>
        <end position="250"/>
    </location>
</feature>
<comment type="subcellular location">
    <subcellularLocation>
        <location evidence="5">Cell membrane</location>
        <topology evidence="5">Multi-pass membrane protein</topology>
    </subcellularLocation>
    <subcellularLocation>
        <location evidence="1">Membrane</location>
        <topology evidence="1">Multi-pass membrane protein</topology>
    </subcellularLocation>
</comment>
<keyword evidence="5" id="KW-0811">Translocation</keyword>
<dbReference type="OrthoDB" id="9777044at2"/>
<keyword evidence="4 5" id="KW-0472">Membrane</keyword>
<dbReference type="NCBIfam" id="TIGR00945">
    <property type="entry name" value="tatC"/>
    <property type="match status" value="1"/>
</dbReference>
<dbReference type="InterPro" id="IPR002033">
    <property type="entry name" value="TatC"/>
</dbReference>
<sequence>MTNTILPPPKPHADTEVDSLTGWMSHLVELRERLVKSALAVLVVFLVLLYWRNDIFTMFSKPMIDSLPEGARMISTEVTSNFFVPLKFVLWVSFVLALPVVLHQVWAFVAPGLYQHEKRLVIPIIASSYVLFLIGSTFAYLFVFPTVFKFMAALTPLGVEMATDIDNYLGFGLTMFLAFGLTFEVPVVVIVLVRLGIVTLPQLRSARPYVIVGAFIVAAVVTPPDVASQLLLAVPLVLLYEVGLFFARWVTPKEASTGLSVE</sequence>
<dbReference type="HAMAP" id="MF_00902">
    <property type="entry name" value="TatC"/>
    <property type="match status" value="1"/>
</dbReference>
<organism evidence="6 7">
    <name type="scientific">Ephemeroptericola cinctiostellae</name>
    <dbReference type="NCBI Taxonomy" id="2268024"/>
    <lineage>
        <taxon>Bacteria</taxon>
        <taxon>Pseudomonadati</taxon>
        <taxon>Pseudomonadota</taxon>
        <taxon>Betaproteobacteria</taxon>
        <taxon>Burkholderiales</taxon>
        <taxon>Burkholderiaceae</taxon>
        <taxon>Ephemeroptericola</taxon>
    </lineage>
</organism>
<dbReference type="PRINTS" id="PR01840">
    <property type="entry name" value="TATCFAMILY"/>
</dbReference>
<evidence type="ECO:0000313" key="7">
    <source>
        <dbReference type="Proteomes" id="UP000252182"/>
    </source>
</evidence>
<feature type="transmembrane region" description="Helical" evidence="5">
    <location>
        <begin position="34"/>
        <end position="51"/>
    </location>
</feature>
<dbReference type="GO" id="GO:0065002">
    <property type="term" value="P:intracellular protein transmembrane transport"/>
    <property type="evidence" value="ECO:0007669"/>
    <property type="project" value="TreeGrafter"/>
</dbReference>
<protein>
    <recommendedName>
        <fullName evidence="5">Sec-independent protein translocase protein TatC</fullName>
    </recommendedName>
</protein>
<reference evidence="7" key="1">
    <citation type="submission" date="2018-07" db="EMBL/GenBank/DDBJ databases">
        <authorList>
            <person name="Kim H."/>
        </authorList>
    </citation>
    <scope>NUCLEOTIDE SEQUENCE [LARGE SCALE GENOMIC DNA]</scope>
    <source>
        <strain evidence="7">F02</strain>
    </source>
</reference>
<keyword evidence="7" id="KW-1185">Reference proteome</keyword>
<keyword evidence="2 5" id="KW-0812">Transmembrane</keyword>
<dbReference type="Proteomes" id="UP000252182">
    <property type="component" value="Chromosome"/>
</dbReference>
<dbReference type="AlphaFoldDB" id="A0A345D997"/>
<comment type="subunit">
    <text evidence="5">The Tat system comprises two distinct complexes: a TatABC complex, containing multiple copies of TatA, TatB and TatC subunits, and a separate TatA complex, containing only TatA subunits. Substrates initially bind to the TatABC complex, which probably triggers association of the separate TatA complex to form the active translocon.</text>
</comment>
<evidence type="ECO:0000313" key="6">
    <source>
        <dbReference type="EMBL" id="AXF84935.1"/>
    </source>
</evidence>
<feature type="transmembrane region" description="Helical" evidence="5">
    <location>
        <begin position="205"/>
        <end position="224"/>
    </location>
</feature>
<dbReference type="PANTHER" id="PTHR30371">
    <property type="entry name" value="SEC-INDEPENDENT PROTEIN TRANSLOCASE PROTEIN TATC"/>
    <property type="match status" value="1"/>
</dbReference>
<evidence type="ECO:0000256" key="1">
    <source>
        <dbReference type="ARBA" id="ARBA00004141"/>
    </source>
</evidence>
<evidence type="ECO:0000256" key="3">
    <source>
        <dbReference type="ARBA" id="ARBA00022989"/>
    </source>
</evidence>
<accession>A0A345D997</accession>
<keyword evidence="5" id="KW-1003">Cell membrane</keyword>
<gene>
    <name evidence="5 6" type="primary">tatC</name>
    <name evidence="6" type="ORF">DTO96_100651</name>
</gene>
<evidence type="ECO:0000256" key="4">
    <source>
        <dbReference type="ARBA" id="ARBA00023136"/>
    </source>
</evidence>
<evidence type="ECO:0000256" key="2">
    <source>
        <dbReference type="ARBA" id="ARBA00022692"/>
    </source>
</evidence>
<dbReference type="PANTHER" id="PTHR30371:SF0">
    <property type="entry name" value="SEC-INDEPENDENT PROTEIN TRANSLOCASE PROTEIN TATC, CHLOROPLASTIC-RELATED"/>
    <property type="match status" value="1"/>
</dbReference>
<keyword evidence="5" id="KW-0653">Protein transport</keyword>
<evidence type="ECO:0000256" key="5">
    <source>
        <dbReference type="HAMAP-Rule" id="MF_00902"/>
    </source>
</evidence>
<proteinExistence type="inferred from homology"/>
<comment type="similarity">
    <text evidence="5">Belongs to the TatC family.</text>
</comment>
<feature type="transmembrane region" description="Helical" evidence="5">
    <location>
        <begin position="88"/>
        <end position="109"/>
    </location>
</feature>
<name>A0A345D997_9BURK</name>
<keyword evidence="5" id="KW-0813">Transport</keyword>
<dbReference type="GO" id="GO:0009977">
    <property type="term" value="F:proton motive force dependent protein transmembrane transporter activity"/>
    <property type="evidence" value="ECO:0007669"/>
    <property type="project" value="TreeGrafter"/>
</dbReference>
<dbReference type="RefSeq" id="WP_114562186.1">
    <property type="nucleotide sequence ID" value="NZ_CP031124.1"/>
</dbReference>
<feature type="transmembrane region" description="Helical" evidence="5">
    <location>
        <begin position="121"/>
        <end position="148"/>
    </location>
</feature>
<feature type="transmembrane region" description="Helical" evidence="5">
    <location>
        <begin position="168"/>
        <end position="193"/>
    </location>
</feature>
<dbReference type="Pfam" id="PF00902">
    <property type="entry name" value="TatC"/>
    <property type="match status" value="1"/>
</dbReference>
<dbReference type="GO" id="GO:0033281">
    <property type="term" value="C:TAT protein transport complex"/>
    <property type="evidence" value="ECO:0007669"/>
    <property type="project" value="UniProtKB-UniRule"/>
</dbReference>
<comment type="function">
    <text evidence="5">Part of the twin-arginine translocation (Tat) system that transports large folded proteins containing a characteristic twin-arginine motif in their signal peptide across membranes. Together with TatB, TatC is part of a receptor directly interacting with Tat signal peptides.</text>
</comment>